<evidence type="ECO:0000256" key="1">
    <source>
        <dbReference type="SAM" id="MobiDB-lite"/>
    </source>
</evidence>
<feature type="transmembrane region" description="Helical" evidence="2">
    <location>
        <begin position="768"/>
        <end position="787"/>
    </location>
</feature>
<feature type="transmembrane region" description="Helical" evidence="2">
    <location>
        <begin position="482"/>
        <end position="502"/>
    </location>
</feature>
<proteinExistence type="predicted"/>
<dbReference type="AlphaFoldDB" id="A0A9P8CQ21"/>
<dbReference type="PANTHER" id="PTHR37544:SF3">
    <property type="entry name" value="SPRAY"/>
    <property type="match status" value="1"/>
</dbReference>
<dbReference type="PANTHER" id="PTHR37544">
    <property type="entry name" value="SPRAY-RELATED"/>
    <property type="match status" value="1"/>
</dbReference>
<dbReference type="Proteomes" id="UP000887229">
    <property type="component" value="Unassembled WGS sequence"/>
</dbReference>
<evidence type="ECO:0000313" key="4">
    <source>
        <dbReference type="Proteomes" id="UP000887229"/>
    </source>
</evidence>
<name>A0A9P8CQ21_9HYPO</name>
<keyword evidence="2" id="KW-0812">Transmembrane</keyword>
<feature type="transmembrane region" description="Helical" evidence="2">
    <location>
        <begin position="69"/>
        <end position="93"/>
    </location>
</feature>
<accession>A0A9P8CQ21</accession>
<dbReference type="EMBL" id="MU251251">
    <property type="protein sequence ID" value="KAG9255479.1"/>
    <property type="molecule type" value="Genomic_DNA"/>
</dbReference>
<feature type="transmembrane region" description="Helical" evidence="2">
    <location>
        <begin position="624"/>
        <end position="646"/>
    </location>
</feature>
<keyword evidence="2" id="KW-0472">Membrane</keyword>
<organism evidence="3 4">
    <name type="scientific">Emericellopsis atlantica</name>
    <dbReference type="NCBI Taxonomy" id="2614577"/>
    <lineage>
        <taxon>Eukaryota</taxon>
        <taxon>Fungi</taxon>
        <taxon>Dikarya</taxon>
        <taxon>Ascomycota</taxon>
        <taxon>Pezizomycotina</taxon>
        <taxon>Sordariomycetes</taxon>
        <taxon>Hypocreomycetidae</taxon>
        <taxon>Hypocreales</taxon>
        <taxon>Bionectriaceae</taxon>
        <taxon>Emericellopsis</taxon>
    </lineage>
</organism>
<dbReference type="InterPro" id="IPR021840">
    <property type="entry name" value="DUF3433"/>
</dbReference>
<comment type="caution">
    <text evidence="3">The sequence shown here is derived from an EMBL/GenBank/DDBJ whole genome shotgun (WGS) entry which is preliminary data.</text>
</comment>
<keyword evidence="2" id="KW-1133">Transmembrane helix</keyword>
<feature type="compositionally biased region" description="Polar residues" evidence="1">
    <location>
        <begin position="100"/>
        <end position="109"/>
    </location>
</feature>
<dbReference type="RefSeq" id="XP_046119403.1">
    <property type="nucleotide sequence ID" value="XM_046264938.1"/>
</dbReference>
<dbReference type="Pfam" id="PF11915">
    <property type="entry name" value="DUF3433"/>
    <property type="match status" value="2"/>
</dbReference>
<feature type="region of interest" description="Disordered" evidence="1">
    <location>
        <begin position="100"/>
        <end position="143"/>
    </location>
</feature>
<feature type="transmembrane region" description="Helical" evidence="2">
    <location>
        <begin position="729"/>
        <end position="748"/>
    </location>
</feature>
<evidence type="ECO:0000313" key="3">
    <source>
        <dbReference type="EMBL" id="KAG9255479.1"/>
    </source>
</evidence>
<gene>
    <name evidence="3" type="ORF">F5Z01DRAFT_673419</name>
</gene>
<reference evidence="3" key="1">
    <citation type="journal article" date="2021" name="IMA Fungus">
        <title>Genomic characterization of three marine fungi, including Emericellopsis atlantica sp. nov. with signatures of a generalist lifestyle and marine biomass degradation.</title>
        <authorList>
            <person name="Hagestad O.C."/>
            <person name="Hou L."/>
            <person name="Andersen J.H."/>
            <person name="Hansen E.H."/>
            <person name="Altermark B."/>
            <person name="Li C."/>
            <person name="Kuhnert E."/>
            <person name="Cox R.J."/>
            <person name="Crous P.W."/>
            <person name="Spatafora J.W."/>
            <person name="Lail K."/>
            <person name="Amirebrahimi M."/>
            <person name="Lipzen A."/>
            <person name="Pangilinan J."/>
            <person name="Andreopoulos W."/>
            <person name="Hayes R.D."/>
            <person name="Ng V."/>
            <person name="Grigoriev I.V."/>
            <person name="Jackson S.A."/>
            <person name="Sutton T.D.S."/>
            <person name="Dobson A.D.W."/>
            <person name="Rama T."/>
        </authorList>
    </citation>
    <scope>NUCLEOTIDE SEQUENCE</scope>
    <source>
        <strain evidence="3">TS7</strain>
    </source>
</reference>
<sequence length="873" mass="94342">MAMAYSAQQYQAAWPTTPEPHSDAADPLTIKTAPINVAQLFEDEGVRRSSVARQSGQRKADYRPASLRWWYLSSLIAVLVALIGVVVYANLALQGSDTTAKIQTRTTKQSLDERQNDATQGDEPAGETDDESASGGPSTEAEEGTLTTALVEVPISFTTTGPPITETFTTNTVSFITSDIVITTTQTIPGSVVTLPPTAPASLPPGETATAPLPGEPILSTLPPSETTFLLTVQSGASVTTDVVVTTTKPGEAYVKLGKTTIFSTFTVDRNGEKIQDSVTRTLTSEIGGTVVTSVETPPPIIQVTVGLDGLPTTSTTFPAPITRTSSVPPTKAVITVISTPTGGSDPLIIVEGTEYDLRPAEVFIGKFLPPLVAVIVALAVRAVDMTAKLYQPFAALSHPRGASGKDTLTLHFDGWEGFWRPFGMLSKGHLVPLLSTLAVWLSTALAPVACEAIGLKLHGSCKSKYAVGCALRLGVSPLESYVLLGLMGTVVGLLLALLLIVSQSWKTGVFADPWCLAGAASLCRNPEIRSLIALDFAAIKTATSEMHFRLGWFRNGPREEYGIVVCDDQEQHSLHGSRPEECDAMMSETGHSESARYPPIGGSPYSQIQTHKRAPSTFAALTIWWRLLFLIYLVALTSFIMYYHLGFALSDKLEGFLEEERFGVRFASSTLGVIVILCWECIFDSVAILAPYRRMANKPQGATRSVLAKRPTYSVTGIYAGLRHRDPLLFGVSAMAVLSDFLPMLFANVPYDLTQTQGVHVVCARTSAGLLVLMAAVLIASMFVSWPTFPVDPRSIAGEMWYVAESRWTEKMEGTAVMTERERRQALRNMGGRWCYGVIQSSLGDREAVEMDDTYGVIAYAEMERRPTPLLY</sequence>
<protein>
    <submittedName>
        <fullName evidence="3">Uncharacterized protein</fullName>
    </submittedName>
</protein>
<dbReference type="OrthoDB" id="5428901at2759"/>
<keyword evidence="4" id="KW-1185">Reference proteome</keyword>
<evidence type="ECO:0000256" key="2">
    <source>
        <dbReference type="SAM" id="Phobius"/>
    </source>
</evidence>
<dbReference type="GeneID" id="70295841"/>
<feature type="transmembrane region" description="Helical" evidence="2">
    <location>
        <begin position="666"/>
        <end position="691"/>
    </location>
</feature>